<dbReference type="Proteomes" id="UP000249008">
    <property type="component" value="Chromosome 1"/>
</dbReference>
<name>A0AAX2J8Z2_9FUSO</name>
<dbReference type="EMBL" id="LS483487">
    <property type="protein sequence ID" value="SQJ00459.1"/>
    <property type="molecule type" value="Genomic_DNA"/>
</dbReference>
<organism evidence="2 3">
    <name type="scientific">Fusobacterium ulcerans</name>
    <dbReference type="NCBI Taxonomy" id="861"/>
    <lineage>
        <taxon>Bacteria</taxon>
        <taxon>Fusobacteriati</taxon>
        <taxon>Fusobacteriota</taxon>
        <taxon>Fusobacteriia</taxon>
        <taxon>Fusobacteriales</taxon>
        <taxon>Fusobacteriaceae</taxon>
        <taxon>Fusobacterium</taxon>
    </lineage>
</organism>
<feature type="transmembrane region" description="Helical" evidence="1">
    <location>
        <begin position="165"/>
        <end position="188"/>
    </location>
</feature>
<reference evidence="2 3" key="1">
    <citation type="submission" date="2018-06" db="EMBL/GenBank/DDBJ databases">
        <authorList>
            <consortium name="Pathogen Informatics"/>
            <person name="Doyle S."/>
        </authorList>
    </citation>
    <scope>NUCLEOTIDE SEQUENCE [LARGE SCALE GENOMIC DNA]</scope>
    <source>
        <strain evidence="2 3">NCTC12112</strain>
    </source>
</reference>
<feature type="transmembrane region" description="Helical" evidence="1">
    <location>
        <begin position="273"/>
        <end position="294"/>
    </location>
</feature>
<dbReference type="Pfam" id="PF14897">
    <property type="entry name" value="EpsG"/>
    <property type="match status" value="1"/>
</dbReference>
<feature type="transmembrane region" description="Helical" evidence="1">
    <location>
        <begin position="141"/>
        <end position="158"/>
    </location>
</feature>
<feature type="transmembrane region" description="Helical" evidence="1">
    <location>
        <begin position="300"/>
        <end position="318"/>
    </location>
</feature>
<feature type="transmembrane region" description="Helical" evidence="1">
    <location>
        <begin position="200"/>
        <end position="219"/>
    </location>
</feature>
<dbReference type="AlphaFoldDB" id="A0AAX2J8Z2"/>
<dbReference type="InterPro" id="IPR049458">
    <property type="entry name" value="EpsG-like"/>
</dbReference>
<feature type="transmembrane region" description="Helical" evidence="1">
    <location>
        <begin position="25"/>
        <end position="45"/>
    </location>
</feature>
<proteinExistence type="predicted"/>
<accession>A0AAX2J8Z2</accession>
<feature type="transmembrane region" description="Helical" evidence="1">
    <location>
        <begin position="82"/>
        <end position="105"/>
    </location>
</feature>
<sequence length="356" mass="43818">MIYFINFLLSVLYFYSLKRYKDLTFFMYFPILILWTMIIGLQFGVGTDYFNYLRIYNNPNYLELYFRKKEYIFYFYIKFIKFFFIEGQSFFIITSFLENLIFYIYLKTLLKNKIINLKKLWIFIFLFLCFGTTFYNQTNGIRQYFNIYLLIIMSVFIINKNFLYYNIIFFIGLNIHRSFLFLYPLYFINFIIKKINKKTFIIFIILVLILNFLPIVKVIKEIIKFVPRYKHYVYYDYFSEITLKNKITKMIFVPFYLESAKLIDNIKNEKKALILRWGIFGFIIRIFCLKITVLNRIGEYFVLLSLFPIYFLIENYIEKNSKFKLFILFFMILGLFVTKTIIFPKGEYLYNSYLFN</sequence>
<evidence type="ECO:0008006" key="4">
    <source>
        <dbReference type="Google" id="ProtNLM"/>
    </source>
</evidence>
<keyword evidence="1" id="KW-0472">Membrane</keyword>
<dbReference type="KEGG" id="ful:C4N20_10915"/>
<keyword evidence="1" id="KW-1133">Transmembrane helix</keyword>
<evidence type="ECO:0000313" key="3">
    <source>
        <dbReference type="Proteomes" id="UP000249008"/>
    </source>
</evidence>
<feature type="transmembrane region" description="Helical" evidence="1">
    <location>
        <begin position="117"/>
        <end position="135"/>
    </location>
</feature>
<evidence type="ECO:0000313" key="2">
    <source>
        <dbReference type="EMBL" id="SQJ00459.1"/>
    </source>
</evidence>
<evidence type="ECO:0000256" key="1">
    <source>
        <dbReference type="SAM" id="Phobius"/>
    </source>
</evidence>
<keyword evidence="1" id="KW-0812">Transmembrane</keyword>
<protein>
    <recommendedName>
        <fullName evidence="4">EpsG family protein</fullName>
    </recommendedName>
</protein>
<gene>
    <name evidence="2" type="ORF">NCTC12112_00739</name>
</gene>
<feature type="transmembrane region" description="Helical" evidence="1">
    <location>
        <begin position="325"/>
        <end position="343"/>
    </location>
</feature>